<dbReference type="PRINTS" id="PR00081">
    <property type="entry name" value="GDHRDH"/>
</dbReference>
<organism evidence="2 3">
    <name type="scientific">Chlorella sorokiniana</name>
    <name type="common">Freshwater green alga</name>
    <dbReference type="NCBI Taxonomy" id="3076"/>
    <lineage>
        <taxon>Eukaryota</taxon>
        <taxon>Viridiplantae</taxon>
        <taxon>Chlorophyta</taxon>
        <taxon>core chlorophytes</taxon>
        <taxon>Trebouxiophyceae</taxon>
        <taxon>Chlorellales</taxon>
        <taxon>Chlorellaceae</taxon>
        <taxon>Chlorella clade</taxon>
        <taxon>Chlorella</taxon>
    </lineage>
</organism>
<protein>
    <submittedName>
        <fullName evidence="2">Chlorophyll(Ide) b reductase chloroplastic isoform X1</fullName>
    </submittedName>
</protein>
<evidence type="ECO:0000313" key="2">
    <source>
        <dbReference type="EMBL" id="PRW32520.1"/>
    </source>
</evidence>
<dbReference type="Gene3D" id="3.40.50.720">
    <property type="entry name" value="NAD(P)-binding Rossmann-like Domain"/>
    <property type="match status" value="1"/>
</dbReference>
<dbReference type="InterPro" id="IPR036291">
    <property type="entry name" value="NAD(P)-bd_dom_sf"/>
</dbReference>
<dbReference type="PANTHER" id="PTHR24314">
    <property type="entry name" value="NON-SPECIFIC LIPID TRANSFER PROTEIN-RELATED"/>
    <property type="match status" value="1"/>
</dbReference>
<dbReference type="AlphaFoldDB" id="A0A2P6TEX4"/>
<dbReference type="PROSITE" id="PS00061">
    <property type="entry name" value="ADH_SHORT"/>
    <property type="match status" value="1"/>
</dbReference>
<evidence type="ECO:0000256" key="1">
    <source>
        <dbReference type="RuleBase" id="RU000363"/>
    </source>
</evidence>
<evidence type="ECO:0000313" key="3">
    <source>
        <dbReference type="Proteomes" id="UP000239899"/>
    </source>
</evidence>
<comment type="similarity">
    <text evidence="1">Belongs to the short-chain dehydrogenases/reductases (SDR) family.</text>
</comment>
<dbReference type="GO" id="GO:0015996">
    <property type="term" value="P:chlorophyll catabolic process"/>
    <property type="evidence" value="ECO:0007669"/>
    <property type="project" value="TreeGrafter"/>
</dbReference>
<keyword evidence="3" id="KW-1185">Reference proteome</keyword>
<dbReference type="GO" id="GO:0010304">
    <property type="term" value="P:PSII associated light-harvesting complex II catabolic process"/>
    <property type="evidence" value="ECO:0007669"/>
    <property type="project" value="TreeGrafter"/>
</dbReference>
<dbReference type="STRING" id="3076.A0A2P6TEX4"/>
<dbReference type="PANTHER" id="PTHR24314:SF15">
    <property type="entry name" value="CHLOROPHYLL(IDE) B REDUCTASE NOL, CHLOROPLASTIC"/>
    <property type="match status" value="1"/>
</dbReference>
<name>A0A2P6TEX4_CHLSO</name>
<proteinExistence type="inferred from homology"/>
<dbReference type="Proteomes" id="UP000239899">
    <property type="component" value="Unassembled WGS sequence"/>
</dbReference>
<dbReference type="InterPro" id="IPR052625">
    <property type="entry name" value="Chl_b_Red"/>
</dbReference>
<dbReference type="SUPFAM" id="SSF51735">
    <property type="entry name" value="NAD(P)-binding Rossmann-fold domains"/>
    <property type="match status" value="1"/>
</dbReference>
<dbReference type="InterPro" id="IPR020904">
    <property type="entry name" value="Sc_DH/Rdtase_CS"/>
</dbReference>
<dbReference type="OrthoDB" id="3592703at2759"/>
<gene>
    <name evidence="2" type="ORF">C2E21_8358</name>
</gene>
<dbReference type="GO" id="GO:0034256">
    <property type="term" value="F:chlorophyll(ide) b reductase activity"/>
    <property type="evidence" value="ECO:0007669"/>
    <property type="project" value="TreeGrafter"/>
</dbReference>
<dbReference type="Pfam" id="PF00106">
    <property type="entry name" value="adh_short"/>
    <property type="match status" value="1"/>
</dbReference>
<accession>A0A2P6TEX4</accession>
<dbReference type="EMBL" id="LHPG02000019">
    <property type="protein sequence ID" value="PRW32520.1"/>
    <property type="molecule type" value="Genomic_DNA"/>
</dbReference>
<reference evidence="2 3" key="1">
    <citation type="journal article" date="2018" name="Plant J.">
        <title>Genome sequences of Chlorella sorokiniana UTEX 1602 and Micractinium conductrix SAG 241.80: implications to maltose excretion by a green alga.</title>
        <authorList>
            <person name="Arriola M.B."/>
            <person name="Velmurugan N."/>
            <person name="Zhang Y."/>
            <person name="Plunkett M.H."/>
            <person name="Hondzo H."/>
            <person name="Barney B.M."/>
        </authorList>
    </citation>
    <scope>NUCLEOTIDE SEQUENCE [LARGE SCALE GENOMIC DNA]</scope>
    <source>
        <strain evidence="3">UTEX 1602</strain>
    </source>
</reference>
<dbReference type="CDD" id="cd05233">
    <property type="entry name" value="SDR_c"/>
    <property type="match status" value="1"/>
</dbReference>
<sequence length="340" mass="35950">MAPAPQAGVAAAPARLAAFRPTRRSSSSLGRGRRAPLRPCAVAVPGSSQPVPPFNVVITGGSKGVGRALAAEFLRAGDNVVICARDGSAVQSAVEELRPLGRQHDGSARGAAAVHGMGCNVARPAEVAAFADFAKEQLGTVDMWINNAGTNAYRVGPLAAQEHDDIIAIVESNVIGTMLGCKEAIRVMRDQPSGGHIFNMDGAGADGNPTPRFAAYGATKRGLAQLGKSLRSELRSEGLKKIGVHNLSPGMVTTDLLMAGTNTPVAKWFVNCLAEEPETVAKFLVPRIRAVPEASRSLLPWDEGVGRHQYIRFLTNQKAYSQICARLLTGVRKNRFVAEE</sequence>
<comment type="caution">
    <text evidence="2">The sequence shown here is derived from an EMBL/GenBank/DDBJ whole genome shotgun (WGS) entry which is preliminary data.</text>
</comment>
<dbReference type="InterPro" id="IPR002347">
    <property type="entry name" value="SDR_fam"/>
</dbReference>
<dbReference type="PRINTS" id="PR00080">
    <property type="entry name" value="SDRFAMILY"/>
</dbReference>